<protein>
    <submittedName>
        <fullName evidence="4">Response regulator</fullName>
    </submittedName>
</protein>
<dbReference type="PROSITE" id="PS50110">
    <property type="entry name" value="RESPONSE_REGULATORY"/>
    <property type="match status" value="1"/>
</dbReference>
<evidence type="ECO:0000256" key="2">
    <source>
        <dbReference type="PROSITE-ProRule" id="PRU00169"/>
    </source>
</evidence>
<evidence type="ECO:0000313" key="4">
    <source>
        <dbReference type="EMBL" id="HJE23521.1"/>
    </source>
</evidence>
<reference evidence="4" key="1">
    <citation type="journal article" date="2021" name="PeerJ">
        <title>Extensive microbial diversity within the chicken gut microbiome revealed by metagenomics and culture.</title>
        <authorList>
            <person name="Gilroy R."/>
            <person name="Ravi A."/>
            <person name="Getino M."/>
            <person name="Pursley I."/>
            <person name="Horton D.L."/>
            <person name="Alikhan N.F."/>
            <person name="Baker D."/>
            <person name="Gharbi K."/>
            <person name="Hall N."/>
            <person name="Watson M."/>
            <person name="Adriaenssens E.M."/>
            <person name="Foster-Nyarko E."/>
            <person name="Jarju S."/>
            <person name="Secka A."/>
            <person name="Antonio M."/>
            <person name="Oren A."/>
            <person name="Chaudhuri R.R."/>
            <person name="La Ragione R."/>
            <person name="Hildebrand F."/>
            <person name="Pallen M.J."/>
        </authorList>
    </citation>
    <scope>NUCLEOTIDE SEQUENCE</scope>
    <source>
        <strain evidence="4">316</strain>
    </source>
</reference>
<dbReference type="EMBL" id="DYYG01000025">
    <property type="protein sequence ID" value="HJE23521.1"/>
    <property type="molecule type" value="Genomic_DNA"/>
</dbReference>
<dbReference type="InterPro" id="IPR050595">
    <property type="entry name" value="Bact_response_regulator"/>
</dbReference>
<reference evidence="4" key="2">
    <citation type="submission" date="2021-09" db="EMBL/GenBank/DDBJ databases">
        <authorList>
            <person name="Gilroy R."/>
        </authorList>
    </citation>
    <scope>NUCLEOTIDE SEQUENCE</scope>
    <source>
        <strain evidence="4">316</strain>
    </source>
</reference>
<sequence>MPQHRGPVLVVDDDAAVRHSLKFSLELEGLAVRLYEDAAQLLRDAALPRAGCLVVDARMPGMDGVQLVGLLRARNIDLPAILITARCSPELRRRAAEAGFRRVVEKPFEDGSLLDGIHDALAGAAPGWPLRKTP</sequence>
<dbReference type="InterPro" id="IPR001789">
    <property type="entry name" value="Sig_transdc_resp-reg_receiver"/>
</dbReference>
<keyword evidence="1 2" id="KW-0597">Phosphoprotein</keyword>
<dbReference type="GO" id="GO:0000160">
    <property type="term" value="P:phosphorelay signal transduction system"/>
    <property type="evidence" value="ECO:0007669"/>
    <property type="project" value="InterPro"/>
</dbReference>
<evidence type="ECO:0000313" key="5">
    <source>
        <dbReference type="Proteomes" id="UP000742631"/>
    </source>
</evidence>
<accession>A0A921E1L9</accession>
<dbReference type="AlphaFoldDB" id="A0A921E1L9"/>
<organism evidence="4 5">
    <name type="scientific">Methylorubrum populi</name>
    <dbReference type="NCBI Taxonomy" id="223967"/>
    <lineage>
        <taxon>Bacteria</taxon>
        <taxon>Pseudomonadati</taxon>
        <taxon>Pseudomonadota</taxon>
        <taxon>Alphaproteobacteria</taxon>
        <taxon>Hyphomicrobiales</taxon>
        <taxon>Methylobacteriaceae</taxon>
        <taxon>Methylorubrum</taxon>
    </lineage>
</organism>
<proteinExistence type="predicted"/>
<name>A0A921E1L9_9HYPH</name>
<dbReference type="Pfam" id="PF00072">
    <property type="entry name" value="Response_reg"/>
    <property type="match status" value="1"/>
</dbReference>
<evidence type="ECO:0000259" key="3">
    <source>
        <dbReference type="PROSITE" id="PS50110"/>
    </source>
</evidence>
<dbReference type="PANTHER" id="PTHR44591">
    <property type="entry name" value="STRESS RESPONSE REGULATOR PROTEIN 1"/>
    <property type="match status" value="1"/>
</dbReference>
<feature type="modified residue" description="4-aspartylphosphate" evidence="2">
    <location>
        <position position="56"/>
    </location>
</feature>
<comment type="caution">
    <text evidence="4">The sequence shown here is derived from an EMBL/GenBank/DDBJ whole genome shotgun (WGS) entry which is preliminary data.</text>
</comment>
<gene>
    <name evidence="4" type="ORF">K8W01_07660</name>
</gene>
<feature type="domain" description="Response regulatory" evidence="3">
    <location>
        <begin position="7"/>
        <end position="121"/>
    </location>
</feature>
<dbReference type="Proteomes" id="UP000742631">
    <property type="component" value="Unassembled WGS sequence"/>
</dbReference>
<dbReference type="SMART" id="SM00448">
    <property type="entry name" value="REC"/>
    <property type="match status" value="1"/>
</dbReference>
<dbReference type="SUPFAM" id="SSF52172">
    <property type="entry name" value="CheY-like"/>
    <property type="match status" value="1"/>
</dbReference>
<dbReference type="Gene3D" id="3.40.50.2300">
    <property type="match status" value="1"/>
</dbReference>
<evidence type="ECO:0000256" key="1">
    <source>
        <dbReference type="ARBA" id="ARBA00022553"/>
    </source>
</evidence>
<dbReference type="InterPro" id="IPR011006">
    <property type="entry name" value="CheY-like_superfamily"/>
</dbReference>
<dbReference type="PANTHER" id="PTHR44591:SF25">
    <property type="entry name" value="CHEMOTAXIS TWO-COMPONENT RESPONSE REGULATOR"/>
    <property type="match status" value="1"/>
</dbReference>